<proteinExistence type="predicted"/>
<sequence>MIVRRQRLSCFVAVAAAARRSPVGAGKRSVAVLLLLLPVESSSPRKWSKRVSSERRIPVEVVTVVAVRLQHFRRLFAGPTVETTGSGWPG</sequence>
<name>A0A2M3ZSG1_9DIPT</name>
<protein>
    <submittedName>
        <fullName evidence="1">Putative secreted peptide</fullName>
    </submittedName>
</protein>
<reference evidence="1" key="1">
    <citation type="submission" date="2018-01" db="EMBL/GenBank/DDBJ databases">
        <title>An insight into the sialome of Amazonian anophelines.</title>
        <authorList>
            <person name="Ribeiro J.M."/>
            <person name="Scarpassa V."/>
            <person name="Calvo E."/>
        </authorList>
    </citation>
    <scope>NUCLEOTIDE SEQUENCE</scope>
    <source>
        <tissue evidence="1">Salivary glands</tissue>
    </source>
</reference>
<accession>A0A2M3ZSG1</accession>
<dbReference type="AlphaFoldDB" id="A0A2M3ZSG1"/>
<dbReference type="EMBL" id="GGFM01010682">
    <property type="protein sequence ID" value="MBW31433.1"/>
    <property type="molecule type" value="Transcribed_RNA"/>
</dbReference>
<organism evidence="1">
    <name type="scientific">Anopheles braziliensis</name>
    <dbReference type="NCBI Taxonomy" id="58242"/>
    <lineage>
        <taxon>Eukaryota</taxon>
        <taxon>Metazoa</taxon>
        <taxon>Ecdysozoa</taxon>
        <taxon>Arthropoda</taxon>
        <taxon>Hexapoda</taxon>
        <taxon>Insecta</taxon>
        <taxon>Pterygota</taxon>
        <taxon>Neoptera</taxon>
        <taxon>Endopterygota</taxon>
        <taxon>Diptera</taxon>
        <taxon>Nematocera</taxon>
        <taxon>Culicoidea</taxon>
        <taxon>Culicidae</taxon>
        <taxon>Anophelinae</taxon>
        <taxon>Anopheles</taxon>
    </lineage>
</organism>
<evidence type="ECO:0000313" key="1">
    <source>
        <dbReference type="EMBL" id="MBW31433.1"/>
    </source>
</evidence>